<accession>A0ABS7H2K8</accession>
<keyword evidence="7" id="KW-1185">Reference proteome</keyword>
<dbReference type="RefSeq" id="WP_220337788.1">
    <property type="nucleotide sequence ID" value="NZ_JAEUAK010000016.1"/>
</dbReference>
<reference evidence="6 7" key="1">
    <citation type="journal article" date="2021" name="MBio">
        <title>Poor Competitiveness of Bradyrhizobium in Pigeon Pea Root Colonization in Indian Soils.</title>
        <authorList>
            <person name="Chalasani D."/>
            <person name="Basu A."/>
            <person name="Pullabhotla S.V.S.R.N."/>
            <person name="Jorrin B."/>
            <person name="Neal A.L."/>
            <person name="Poole P.S."/>
            <person name="Podile A.R."/>
            <person name="Tkacz A."/>
        </authorList>
    </citation>
    <scope>NUCLEOTIDE SEQUENCE [LARGE SCALE GENOMIC DNA]</scope>
    <source>
        <strain evidence="6 7">HU56</strain>
    </source>
</reference>
<keyword evidence="2 4" id="KW-0479">Metal-binding</keyword>
<dbReference type="Pfam" id="PF00034">
    <property type="entry name" value="Cytochrom_C"/>
    <property type="match status" value="1"/>
</dbReference>
<feature type="domain" description="Cytochrome c" evidence="5">
    <location>
        <begin position="47"/>
        <end position="137"/>
    </location>
</feature>
<sequence>MQIAFTRFNYALTALALALTLTFIGFAADRLRDRERRQAVAITMTSGDPSRAPAIFRRYGCGGCHVIPGIAGADGKVGGPLADLRQRIYIGGVASNTPENLVQWIVLPQRFSANSAMPATGISEAEARDLAAYLYAQ</sequence>
<dbReference type="PROSITE" id="PS51007">
    <property type="entry name" value="CYTC"/>
    <property type="match status" value="1"/>
</dbReference>
<comment type="caution">
    <text evidence="6">The sequence shown here is derived from an EMBL/GenBank/DDBJ whole genome shotgun (WGS) entry which is preliminary data.</text>
</comment>
<evidence type="ECO:0000256" key="3">
    <source>
        <dbReference type="ARBA" id="ARBA00023004"/>
    </source>
</evidence>
<dbReference type="SUPFAM" id="SSF46626">
    <property type="entry name" value="Cytochrome c"/>
    <property type="match status" value="1"/>
</dbReference>
<organism evidence="6 7">
    <name type="scientific">Rhizobium mesosinicum</name>
    <dbReference type="NCBI Taxonomy" id="335017"/>
    <lineage>
        <taxon>Bacteria</taxon>
        <taxon>Pseudomonadati</taxon>
        <taxon>Pseudomonadota</taxon>
        <taxon>Alphaproteobacteria</taxon>
        <taxon>Hyphomicrobiales</taxon>
        <taxon>Rhizobiaceae</taxon>
        <taxon>Rhizobium/Agrobacterium group</taxon>
        <taxon>Rhizobium</taxon>
    </lineage>
</organism>
<name>A0ABS7H2K8_9HYPH</name>
<evidence type="ECO:0000313" key="7">
    <source>
        <dbReference type="Proteomes" id="UP000717752"/>
    </source>
</evidence>
<gene>
    <name evidence="6" type="ORF">JNB85_28650</name>
</gene>
<evidence type="ECO:0000256" key="2">
    <source>
        <dbReference type="ARBA" id="ARBA00022723"/>
    </source>
</evidence>
<evidence type="ECO:0000259" key="5">
    <source>
        <dbReference type="PROSITE" id="PS51007"/>
    </source>
</evidence>
<dbReference type="InterPro" id="IPR009056">
    <property type="entry name" value="Cyt_c-like_dom"/>
</dbReference>
<dbReference type="InterPro" id="IPR036909">
    <property type="entry name" value="Cyt_c-like_dom_sf"/>
</dbReference>
<protein>
    <submittedName>
        <fullName evidence="6">Cytochrome C</fullName>
    </submittedName>
</protein>
<dbReference type="Proteomes" id="UP000717752">
    <property type="component" value="Unassembled WGS sequence"/>
</dbReference>
<evidence type="ECO:0000256" key="4">
    <source>
        <dbReference type="PROSITE-ProRule" id="PRU00433"/>
    </source>
</evidence>
<evidence type="ECO:0000313" key="6">
    <source>
        <dbReference type="EMBL" id="MBW9056387.1"/>
    </source>
</evidence>
<dbReference type="EMBL" id="JAEUAK010000016">
    <property type="protein sequence ID" value="MBW9056387.1"/>
    <property type="molecule type" value="Genomic_DNA"/>
</dbReference>
<evidence type="ECO:0000256" key="1">
    <source>
        <dbReference type="ARBA" id="ARBA00022617"/>
    </source>
</evidence>
<dbReference type="Gene3D" id="1.10.760.10">
    <property type="entry name" value="Cytochrome c-like domain"/>
    <property type="match status" value="1"/>
</dbReference>
<keyword evidence="3 4" id="KW-0408">Iron</keyword>
<keyword evidence="1 4" id="KW-0349">Heme</keyword>
<proteinExistence type="predicted"/>